<organism evidence="1 2">
    <name type="scientific">Trichomonas vaginalis (strain ATCC PRA-98 / G3)</name>
    <dbReference type="NCBI Taxonomy" id="412133"/>
    <lineage>
        <taxon>Eukaryota</taxon>
        <taxon>Metamonada</taxon>
        <taxon>Parabasalia</taxon>
        <taxon>Trichomonadida</taxon>
        <taxon>Trichomonadidae</taxon>
        <taxon>Trichomonas</taxon>
    </lineage>
</organism>
<evidence type="ECO:0000313" key="2">
    <source>
        <dbReference type="Proteomes" id="UP000001542"/>
    </source>
</evidence>
<protein>
    <submittedName>
        <fullName evidence="1">Surface antigen BspA-like</fullName>
    </submittedName>
</protein>
<dbReference type="SMR" id="A2DXU2"/>
<dbReference type="InterPro" id="IPR026906">
    <property type="entry name" value="LRR_5"/>
</dbReference>
<dbReference type="Proteomes" id="UP000001542">
    <property type="component" value="Unassembled WGS sequence"/>
</dbReference>
<accession>A2DXU2</accession>
<dbReference type="InterPro" id="IPR032675">
    <property type="entry name" value="LRR_dom_sf"/>
</dbReference>
<name>A2DXU2_TRIV3</name>
<dbReference type="OrthoDB" id="6363818at2759"/>
<dbReference type="SUPFAM" id="SSF52058">
    <property type="entry name" value="L domain-like"/>
    <property type="match status" value="1"/>
</dbReference>
<dbReference type="AlphaFoldDB" id="A2DXU2"/>
<gene>
    <name evidence="1" type="ORF">TVAG_219850</name>
</gene>
<dbReference type="InterPro" id="IPR053139">
    <property type="entry name" value="Surface_bspA-like"/>
</dbReference>
<dbReference type="STRING" id="5722.A2DXU2"/>
<dbReference type="PANTHER" id="PTHR45661:SF3">
    <property type="entry name" value="IG-LIKE DOMAIN-CONTAINING PROTEIN"/>
    <property type="match status" value="1"/>
</dbReference>
<dbReference type="Gene3D" id="3.80.10.10">
    <property type="entry name" value="Ribonuclease Inhibitor"/>
    <property type="match status" value="2"/>
</dbReference>
<dbReference type="VEuPathDB" id="TrichDB:TVAG_219850"/>
<reference evidence="1" key="2">
    <citation type="journal article" date="2007" name="Science">
        <title>Draft genome sequence of the sexually transmitted pathogen Trichomonas vaginalis.</title>
        <authorList>
            <person name="Carlton J.M."/>
            <person name="Hirt R.P."/>
            <person name="Silva J.C."/>
            <person name="Delcher A.L."/>
            <person name="Schatz M."/>
            <person name="Zhao Q."/>
            <person name="Wortman J.R."/>
            <person name="Bidwell S.L."/>
            <person name="Alsmark U.C.M."/>
            <person name="Besteiro S."/>
            <person name="Sicheritz-Ponten T."/>
            <person name="Noel C.J."/>
            <person name="Dacks J.B."/>
            <person name="Foster P.G."/>
            <person name="Simillion C."/>
            <person name="Van de Peer Y."/>
            <person name="Miranda-Saavedra D."/>
            <person name="Barton G.J."/>
            <person name="Westrop G.D."/>
            <person name="Mueller S."/>
            <person name="Dessi D."/>
            <person name="Fiori P.L."/>
            <person name="Ren Q."/>
            <person name="Paulsen I."/>
            <person name="Zhang H."/>
            <person name="Bastida-Corcuera F.D."/>
            <person name="Simoes-Barbosa A."/>
            <person name="Brown M.T."/>
            <person name="Hayes R.D."/>
            <person name="Mukherjee M."/>
            <person name="Okumura C.Y."/>
            <person name="Schneider R."/>
            <person name="Smith A.J."/>
            <person name="Vanacova S."/>
            <person name="Villalvazo M."/>
            <person name="Haas B.J."/>
            <person name="Pertea M."/>
            <person name="Feldblyum T.V."/>
            <person name="Utterback T.R."/>
            <person name="Shu C.L."/>
            <person name="Osoegawa K."/>
            <person name="de Jong P.J."/>
            <person name="Hrdy I."/>
            <person name="Horvathova L."/>
            <person name="Zubacova Z."/>
            <person name="Dolezal P."/>
            <person name="Malik S.B."/>
            <person name="Logsdon J.M. Jr."/>
            <person name="Henze K."/>
            <person name="Gupta A."/>
            <person name="Wang C.C."/>
            <person name="Dunne R.L."/>
            <person name="Upcroft J.A."/>
            <person name="Upcroft P."/>
            <person name="White O."/>
            <person name="Salzberg S.L."/>
            <person name="Tang P."/>
            <person name="Chiu C.-H."/>
            <person name="Lee Y.-S."/>
            <person name="Embley T.M."/>
            <person name="Coombs G.H."/>
            <person name="Mottram J.C."/>
            <person name="Tachezy J."/>
            <person name="Fraser-Liggett C.M."/>
            <person name="Johnson P.J."/>
        </authorList>
    </citation>
    <scope>NUCLEOTIDE SEQUENCE [LARGE SCALE GENOMIC DNA]</scope>
    <source>
        <strain evidence="1">G3</strain>
    </source>
</reference>
<dbReference type="InParanoid" id="A2DXU2"/>
<evidence type="ECO:0000313" key="1">
    <source>
        <dbReference type="EMBL" id="EAY14802.1"/>
    </source>
</evidence>
<dbReference type="PANTHER" id="PTHR45661">
    <property type="entry name" value="SURFACE ANTIGEN"/>
    <property type="match status" value="1"/>
</dbReference>
<dbReference type="EMBL" id="DS113265">
    <property type="protein sequence ID" value="EAY14802.1"/>
    <property type="molecule type" value="Genomic_DNA"/>
</dbReference>
<keyword evidence="2" id="KW-1185">Reference proteome</keyword>
<dbReference type="VEuPathDB" id="TrichDB:TVAGG3_0674640"/>
<dbReference type="Pfam" id="PF13306">
    <property type="entry name" value="LRR_5"/>
    <property type="match status" value="2"/>
</dbReference>
<proteinExistence type="predicted"/>
<sequence length="296" mass="33021">MLILFTILTNYKEINASCYSRDFKTLNKVEDTYPNLIISAKCEIIADDCFKNMISLLSFTFEDNPNLTTIGGYSFNGCINLTNINLSSCIKLKTVKYNAFDGCKNAAYILLPKGIIDIQSSAFASNYVMTNLTIPASVEKIGNCAFMYCLKLKTLIFEDGSNLTSLSRYVFYACDFHTFEIPENVSKVHGMLFNDGWLSNITVNPKNPFLKVVNKTVFSANMNILYYFCKKPTPTFEIPSSVTTLEASLFQEGTISSITFPNTLTTIGNDCFHDSRITSIVIPENIGCPKVCLAQT</sequence>
<reference evidence="1" key="1">
    <citation type="submission" date="2006-10" db="EMBL/GenBank/DDBJ databases">
        <authorList>
            <person name="Amadeo P."/>
            <person name="Zhao Q."/>
            <person name="Wortman J."/>
            <person name="Fraser-Liggett C."/>
            <person name="Carlton J."/>
        </authorList>
    </citation>
    <scope>NUCLEOTIDE SEQUENCE</scope>
    <source>
        <strain evidence="1">G3</strain>
    </source>
</reference>